<dbReference type="PROSITE" id="PS50943">
    <property type="entry name" value="HTH_CROC1"/>
    <property type="match status" value="1"/>
</dbReference>
<dbReference type="EMBL" id="JAGIOE010000001">
    <property type="protein sequence ID" value="MBP2376075.1"/>
    <property type="molecule type" value="Genomic_DNA"/>
</dbReference>
<evidence type="ECO:0000313" key="4">
    <source>
        <dbReference type="EMBL" id="MBP2376075.1"/>
    </source>
</evidence>
<dbReference type="Pfam" id="PF06114">
    <property type="entry name" value="Peptidase_M78"/>
    <property type="match status" value="1"/>
</dbReference>
<dbReference type="PANTHER" id="PTHR43236:SF1">
    <property type="entry name" value="BLL7220 PROTEIN"/>
    <property type="match status" value="1"/>
</dbReference>
<dbReference type="InterPro" id="IPR052345">
    <property type="entry name" value="Rad_response_metalloprotease"/>
</dbReference>
<comment type="similarity">
    <text evidence="1">Belongs to the short-chain fatty acyl-CoA assimilation regulator (ScfR) family.</text>
</comment>
<evidence type="ECO:0000313" key="5">
    <source>
        <dbReference type="Proteomes" id="UP000766570"/>
    </source>
</evidence>
<dbReference type="CDD" id="cd00093">
    <property type="entry name" value="HTH_XRE"/>
    <property type="match status" value="1"/>
</dbReference>
<protein>
    <submittedName>
        <fullName evidence="4">HTH-type transcriptional regulator/antitoxin HigA</fullName>
    </submittedName>
</protein>
<proteinExistence type="inferred from homology"/>
<dbReference type="Gene3D" id="1.10.10.2910">
    <property type="match status" value="1"/>
</dbReference>
<feature type="domain" description="HTH cro/C1-type" evidence="3">
    <location>
        <begin position="14"/>
        <end position="68"/>
    </location>
</feature>
<gene>
    <name evidence="4" type="ORF">JOF46_003987</name>
</gene>
<accession>A0ABS4WIQ4</accession>
<evidence type="ECO:0000256" key="1">
    <source>
        <dbReference type="ARBA" id="ARBA00007227"/>
    </source>
</evidence>
<feature type="region of interest" description="Disordered" evidence="2">
    <location>
        <begin position="353"/>
        <end position="372"/>
    </location>
</feature>
<dbReference type="SMART" id="SM00530">
    <property type="entry name" value="HTH_XRE"/>
    <property type="match status" value="1"/>
</dbReference>
<sequence>MSTPDYIVSTGDHLDEWMEDEGINAAELARRLGVTPKHVSELLSGKAPLRPALALGLERVTNIAARIWNLYESGYRSDLARVSEAYELAAQYECAKAFPLAYLRKWKFITAPARDRVGTVSQLLSLLGIADLDAFDATWVHGKVAYRKATLGNDKTRELATWLALGERHFPRNDLPEYNKSGLQTLLPQLRALTAAPDPVAAVDEATILLGQVGIAMCLIPPIPGFGVHGATRWIAGHPLVQLSVRGKKDDQLWFTLFHELGHVLLHGDKRVFVQGARDTAETEADAFASRTLIPAAFQDRLPRSRNIAAVRGLASELGIAPSIVLGQAQRLTTDYAWGQELKVTLEWGPEAVQGSTHELPDKENSEAPLAD</sequence>
<dbReference type="PANTHER" id="PTHR43236">
    <property type="entry name" value="ANTITOXIN HIGA1"/>
    <property type="match status" value="1"/>
</dbReference>
<keyword evidence="5" id="KW-1185">Reference proteome</keyword>
<name>A0ABS4WIQ4_9MICC</name>
<dbReference type="InterPro" id="IPR010359">
    <property type="entry name" value="IrrE_HExxH"/>
</dbReference>
<evidence type="ECO:0000259" key="3">
    <source>
        <dbReference type="PROSITE" id="PS50943"/>
    </source>
</evidence>
<dbReference type="SUPFAM" id="SSF47413">
    <property type="entry name" value="lambda repressor-like DNA-binding domains"/>
    <property type="match status" value="1"/>
</dbReference>
<dbReference type="InterPro" id="IPR010982">
    <property type="entry name" value="Lambda_DNA-bd_dom_sf"/>
</dbReference>
<dbReference type="Gene3D" id="1.10.260.40">
    <property type="entry name" value="lambda repressor-like DNA-binding domains"/>
    <property type="match status" value="1"/>
</dbReference>
<dbReference type="InterPro" id="IPR001387">
    <property type="entry name" value="Cro/C1-type_HTH"/>
</dbReference>
<dbReference type="Proteomes" id="UP000766570">
    <property type="component" value="Unassembled WGS sequence"/>
</dbReference>
<reference evidence="4 5" key="1">
    <citation type="submission" date="2021-03" db="EMBL/GenBank/DDBJ databases">
        <title>Sequencing the genomes of 1000 actinobacteria strains.</title>
        <authorList>
            <person name="Klenk H.-P."/>
        </authorList>
    </citation>
    <scope>NUCLEOTIDE SEQUENCE [LARGE SCALE GENOMIC DNA]</scope>
    <source>
        <strain evidence="4 5">DSM 15454</strain>
    </source>
</reference>
<comment type="caution">
    <text evidence="4">The sequence shown here is derived from an EMBL/GenBank/DDBJ whole genome shotgun (WGS) entry which is preliminary data.</text>
</comment>
<evidence type="ECO:0000256" key="2">
    <source>
        <dbReference type="SAM" id="MobiDB-lite"/>
    </source>
</evidence>
<organism evidence="4 5">
    <name type="scientific">Paeniglutamicibacter psychrophenolicus</name>
    <dbReference type="NCBI Taxonomy" id="257454"/>
    <lineage>
        <taxon>Bacteria</taxon>
        <taxon>Bacillati</taxon>
        <taxon>Actinomycetota</taxon>
        <taxon>Actinomycetes</taxon>
        <taxon>Micrococcales</taxon>
        <taxon>Micrococcaceae</taxon>
        <taxon>Paeniglutamicibacter</taxon>
    </lineage>
</organism>
<dbReference type="RefSeq" id="WP_209910557.1">
    <property type="nucleotide sequence ID" value="NZ_BAAAMI010000003.1"/>
</dbReference>
<dbReference type="Pfam" id="PF01381">
    <property type="entry name" value="HTH_3"/>
    <property type="match status" value="1"/>
</dbReference>